<dbReference type="InterPro" id="IPR008775">
    <property type="entry name" value="Phytyl_CoA_dOase-like"/>
</dbReference>
<dbReference type="PANTHER" id="PTHR20883">
    <property type="entry name" value="PHYTANOYL-COA DIOXYGENASE DOMAIN CONTAINING 1"/>
    <property type="match status" value="1"/>
</dbReference>
<dbReference type="EMBL" id="JAAQYP010000072">
    <property type="protein sequence ID" value="NNA98907.1"/>
    <property type="molecule type" value="Genomic_DNA"/>
</dbReference>
<dbReference type="Gene3D" id="2.60.120.620">
    <property type="entry name" value="q2cbj1_9rhob like domain"/>
    <property type="match status" value="1"/>
</dbReference>
<dbReference type="AlphaFoldDB" id="A0A7Y1MV20"/>
<dbReference type="Pfam" id="PF05721">
    <property type="entry name" value="PhyH"/>
    <property type="match status" value="1"/>
</dbReference>
<sequence>MNTRTVKFASHGYSVIPGLICEQELAFARELVTELVDRYRSGDPTALSVGITIGDVSRQHPQRNPDIDPDRWRHEPFIIGDLIALEPRFARLLSQKSIWTCVAELLECASSDLLFHFCNLTRKPSEVDPAIGWHRDADNKYFASHDGRTLRLLIPLQFMSARNGGTAVVPGSHIQTDTPVETALYPDVAPGACLALHSATLHGGSPNRSEQERDVIVIQFGLCSSTLRCQADETLSLATREDLLAFYRGTVEKRIVNS</sequence>
<name>A0A7Y1MV20_9PSED</name>
<accession>A0A7Y1MV20</accession>
<gene>
    <name evidence="1" type="ORF">HBO33_27515</name>
</gene>
<evidence type="ECO:0000313" key="2">
    <source>
        <dbReference type="Proteomes" id="UP000542111"/>
    </source>
</evidence>
<proteinExistence type="predicted"/>
<dbReference type="RefSeq" id="WP_159439773.1">
    <property type="nucleotide sequence ID" value="NZ_CBCRYT010000119.1"/>
</dbReference>
<keyword evidence="1" id="KW-0560">Oxidoreductase</keyword>
<dbReference type="GO" id="GO:0016706">
    <property type="term" value="F:2-oxoglutarate-dependent dioxygenase activity"/>
    <property type="evidence" value="ECO:0007669"/>
    <property type="project" value="UniProtKB-ARBA"/>
</dbReference>
<protein>
    <submittedName>
        <fullName evidence="1">Phytanoyl-CoA dioxygenase family protein</fullName>
    </submittedName>
</protein>
<dbReference type="Proteomes" id="UP000542111">
    <property type="component" value="Unassembled WGS sequence"/>
</dbReference>
<dbReference type="GeneID" id="70104117"/>
<dbReference type="PANTHER" id="PTHR20883:SF46">
    <property type="entry name" value="PHYTANOYL-COA HYDROXYLASE"/>
    <property type="match status" value="1"/>
</dbReference>
<comment type="caution">
    <text evidence="1">The sequence shown here is derived from an EMBL/GenBank/DDBJ whole genome shotgun (WGS) entry which is preliminary data.</text>
</comment>
<dbReference type="SUPFAM" id="SSF51197">
    <property type="entry name" value="Clavaminate synthase-like"/>
    <property type="match status" value="1"/>
</dbReference>
<reference evidence="1 2" key="1">
    <citation type="journal article" date="2020" name="Front. Microbiol.">
        <title>Genetic Organization of the aprX-lipA2 Operon Affects the Proteolytic Potential of Pseudomonas Species in Milk.</title>
        <authorList>
            <person name="Maier C."/>
            <person name="Huptas C."/>
            <person name="von Neubeck M."/>
            <person name="Scherer S."/>
            <person name="Wenning M."/>
            <person name="Lucking G."/>
        </authorList>
    </citation>
    <scope>NUCLEOTIDE SEQUENCE [LARGE SCALE GENOMIC DNA]</scope>
    <source>
        <strain evidence="1 2">G4779</strain>
    </source>
</reference>
<dbReference type="OrthoDB" id="7018318at2"/>
<organism evidence="1 2">
    <name type="scientific">Pseudomonas gessardii</name>
    <dbReference type="NCBI Taxonomy" id="78544"/>
    <lineage>
        <taxon>Bacteria</taxon>
        <taxon>Pseudomonadati</taxon>
        <taxon>Pseudomonadota</taxon>
        <taxon>Gammaproteobacteria</taxon>
        <taxon>Pseudomonadales</taxon>
        <taxon>Pseudomonadaceae</taxon>
        <taxon>Pseudomonas</taxon>
    </lineage>
</organism>
<evidence type="ECO:0000313" key="1">
    <source>
        <dbReference type="EMBL" id="NNA98907.1"/>
    </source>
</evidence>
<dbReference type="GO" id="GO:0005506">
    <property type="term" value="F:iron ion binding"/>
    <property type="evidence" value="ECO:0007669"/>
    <property type="project" value="UniProtKB-ARBA"/>
</dbReference>
<keyword evidence="1" id="KW-0223">Dioxygenase</keyword>